<evidence type="ECO:0000313" key="13">
    <source>
        <dbReference type="EMBL" id="ORX92209.1"/>
    </source>
</evidence>
<dbReference type="PANTHER" id="PTHR11851">
    <property type="entry name" value="METALLOPROTEASE"/>
    <property type="match status" value="1"/>
</dbReference>
<comment type="subcellular location">
    <subcellularLocation>
        <location evidence="1">Mitochondrion inner membrane</location>
        <topology evidence="1">Peripheral membrane protein</topology>
        <orientation evidence="1">Matrix side</orientation>
    </subcellularLocation>
</comment>
<dbReference type="GO" id="GO:0046872">
    <property type="term" value="F:metal ion binding"/>
    <property type="evidence" value="ECO:0007669"/>
    <property type="project" value="InterPro"/>
</dbReference>
<evidence type="ECO:0000256" key="2">
    <source>
        <dbReference type="ARBA" id="ARBA00022448"/>
    </source>
</evidence>
<evidence type="ECO:0000259" key="11">
    <source>
        <dbReference type="Pfam" id="PF00675"/>
    </source>
</evidence>
<dbReference type="Proteomes" id="UP000193498">
    <property type="component" value="Unassembled WGS sequence"/>
</dbReference>
<evidence type="ECO:0000256" key="7">
    <source>
        <dbReference type="ARBA" id="ARBA00023128"/>
    </source>
</evidence>
<evidence type="ECO:0000256" key="8">
    <source>
        <dbReference type="ARBA" id="ARBA00023136"/>
    </source>
</evidence>
<keyword evidence="8" id="KW-0472">Membrane</keyword>
<reference evidence="13 14" key="1">
    <citation type="submission" date="2016-07" db="EMBL/GenBank/DDBJ databases">
        <title>Pervasive Adenine N6-methylation of Active Genes in Fungi.</title>
        <authorList>
            <consortium name="DOE Joint Genome Institute"/>
            <person name="Mondo S.J."/>
            <person name="Dannebaum R.O."/>
            <person name="Kuo R.C."/>
            <person name="Labutti K."/>
            <person name="Haridas S."/>
            <person name="Kuo A."/>
            <person name="Salamov A."/>
            <person name="Ahrendt S.R."/>
            <person name="Lipzen A."/>
            <person name="Sullivan W."/>
            <person name="Andreopoulos W.B."/>
            <person name="Clum A."/>
            <person name="Lindquist E."/>
            <person name="Daum C."/>
            <person name="Ramamoorthy G.K."/>
            <person name="Gryganskyi A."/>
            <person name="Culley D."/>
            <person name="Magnuson J.K."/>
            <person name="James T.Y."/>
            <person name="O'Malley M.A."/>
            <person name="Stajich J.E."/>
            <person name="Spatafora J.W."/>
            <person name="Visel A."/>
            <person name="Grigoriev I.V."/>
        </authorList>
    </citation>
    <scope>NUCLEOTIDE SEQUENCE [LARGE SCALE GENOMIC DNA]</scope>
    <source>
        <strain evidence="13 14">CBS 931.73</strain>
    </source>
</reference>
<keyword evidence="13" id="KW-0378">Hydrolase</keyword>
<keyword evidence="5" id="KW-0809">Transit peptide</keyword>
<keyword evidence="7" id="KW-0496">Mitochondrion</keyword>
<dbReference type="AlphaFoldDB" id="A0A1Y1Y2K7"/>
<proteinExistence type="inferred from homology"/>
<dbReference type="GO" id="GO:0005743">
    <property type="term" value="C:mitochondrial inner membrane"/>
    <property type="evidence" value="ECO:0007669"/>
    <property type="project" value="UniProtKB-SubCell"/>
</dbReference>
<evidence type="ECO:0000256" key="1">
    <source>
        <dbReference type="ARBA" id="ARBA00004443"/>
    </source>
</evidence>
<gene>
    <name evidence="13" type="ORF">K493DRAFT_285980</name>
</gene>
<evidence type="ECO:0000256" key="6">
    <source>
        <dbReference type="ARBA" id="ARBA00022982"/>
    </source>
</evidence>
<dbReference type="InParanoid" id="A0A1Y1Y2K7"/>
<keyword evidence="3" id="KW-0679">Respiratory chain</keyword>
<keyword evidence="14" id="KW-1185">Reference proteome</keyword>
<keyword evidence="4" id="KW-0999">Mitochondrion inner membrane</keyword>
<evidence type="ECO:0000256" key="3">
    <source>
        <dbReference type="ARBA" id="ARBA00022660"/>
    </source>
</evidence>
<protein>
    <recommendedName>
        <fullName evidence="10">Cytochrome b-c1 complex subunit 2, mitochondrial</fullName>
    </recommendedName>
</protein>
<dbReference type="OrthoDB" id="6369905at2759"/>
<keyword evidence="2" id="KW-0813">Transport</keyword>
<dbReference type="Pfam" id="PF05193">
    <property type="entry name" value="Peptidase_M16_C"/>
    <property type="match status" value="1"/>
</dbReference>
<dbReference type="InterPro" id="IPR011249">
    <property type="entry name" value="Metalloenz_LuxS/M16"/>
</dbReference>
<dbReference type="Gene3D" id="3.30.830.10">
    <property type="entry name" value="Metalloenzyme, LuxS/M16 peptidase-like"/>
    <property type="match status" value="2"/>
</dbReference>
<accession>A0A1Y1Y2K7</accession>
<dbReference type="InterPro" id="IPR050361">
    <property type="entry name" value="MPP/UQCRC_Complex"/>
</dbReference>
<evidence type="ECO:0000313" key="14">
    <source>
        <dbReference type="Proteomes" id="UP000193498"/>
    </source>
</evidence>
<evidence type="ECO:0000256" key="4">
    <source>
        <dbReference type="ARBA" id="ARBA00022792"/>
    </source>
</evidence>
<keyword evidence="6" id="KW-0249">Electron transport</keyword>
<dbReference type="InterPro" id="IPR011765">
    <property type="entry name" value="Pept_M16_N"/>
</dbReference>
<dbReference type="InterPro" id="IPR007863">
    <property type="entry name" value="Peptidase_M16_C"/>
</dbReference>
<evidence type="ECO:0000256" key="10">
    <source>
        <dbReference type="ARBA" id="ARBA00040751"/>
    </source>
</evidence>
<evidence type="ECO:0000259" key="12">
    <source>
        <dbReference type="Pfam" id="PF05193"/>
    </source>
</evidence>
<dbReference type="FunCoup" id="A0A1Y1Y2K7">
    <property type="interactions" value="398"/>
</dbReference>
<dbReference type="FunFam" id="3.30.830.10:FF:000039">
    <property type="entry name" value="Ubiquinol-cytochrome c reductase core subunit 2"/>
    <property type="match status" value="1"/>
</dbReference>
<dbReference type="SUPFAM" id="SSF63411">
    <property type="entry name" value="LuxS/MPP-like metallohydrolase"/>
    <property type="match status" value="2"/>
</dbReference>
<sequence length="437" mass="46627">MLRTTLLKRATSVTAPLIQRASYTVASSVSSNGVRVAASEESSPVSSLSVVVGAGPRYEDASNLGVSSVLKSFAFKNTHERSAFRITREAELQGAQLSVAQGRESLVYSAEFLSKDLPYFVQLLSDVISQTNFAKYEYLDVKKASQEQSKQSLASPEVKALEALHSVAFRNGLGNSLYSHVGSKATYENLKEFVNQSFVGSNISVVGTGVQKDQLDELVQQHFAKLNQGVKAKSAATKYYGGESRLEAAGEQSTLALAFEGASLSSAEYLKLQVLRYIIGAEKTTKWGAGVTATSAAVSKVPGASASTFNIGYSDAGLFGILVNSSAEQAQNLTQTAIDQISKAAAGVSEEDLKRAVANAKFETAQLVDTRLGRGQIIGEQQLFGNGKQQIFDVIAKLDEVSSKDVSEAAKKVLSSKPTLVTVGNNHTLPYVDSFKF</sequence>
<organism evidence="13 14">
    <name type="scientific">Basidiobolus meristosporus CBS 931.73</name>
    <dbReference type="NCBI Taxonomy" id="1314790"/>
    <lineage>
        <taxon>Eukaryota</taxon>
        <taxon>Fungi</taxon>
        <taxon>Fungi incertae sedis</taxon>
        <taxon>Zoopagomycota</taxon>
        <taxon>Entomophthoromycotina</taxon>
        <taxon>Basidiobolomycetes</taxon>
        <taxon>Basidiobolales</taxon>
        <taxon>Basidiobolaceae</taxon>
        <taxon>Basidiobolus</taxon>
    </lineage>
</organism>
<dbReference type="Pfam" id="PF00675">
    <property type="entry name" value="Peptidase_M16"/>
    <property type="match status" value="1"/>
</dbReference>
<dbReference type="FunFam" id="3.30.830.10:FF:000021">
    <property type="entry name" value="Cytochrome b-c1 complex subunit 2"/>
    <property type="match status" value="1"/>
</dbReference>
<dbReference type="GO" id="GO:0016787">
    <property type="term" value="F:hydrolase activity"/>
    <property type="evidence" value="ECO:0007669"/>
    <property type="project" value="UniProtKB-KW"/>
</dbReference>
<feature type="domain" description="Peptidase M16 N-terminal" evidence="11">
    <location>
        <begin position="36"/>
        <end position="178"/>
    </location>
</feature>
<comment type="similarity">
    <text evidence="9">Belongs to the peptidase M16 family. UQCRC2/QCR2 subfamily.</text>
</comment>
<dbReference type="PANTHER" id="PTHR11851:SF209">
    <property type="entry name" value="CYTOCHROME B-C1 COMPLEX SUBUNIT 2, MITOCHONDRIAL"/>
    <property type="match status" value="1"/>
</dbReference>
<dbReference type="EMBL" id="MCFE01000287">
    <property type="protein sequence ID" value="ORX92209.1"/>
    <property type="molecule type" value="Genomic_DNA"/>
</dbReference>
<dbReference type="STRING" id="1314790.A0A1Y1Y2K7"/>
<evidence type="ECO:0000256" key="9">
    <source>
        <dbReference type="ARBA" id="ARBA00038146"/>
    </source>
</evidence>
<evidence type="ECO:0000256" key="5">
    <source>
        <dbReference type="ARBA" id="ARBA00022946"/>
    </source>
</evidence>
<name>A0A1Y1Y2K7_9FUNG</name>
<feature type="domain" description="Peptidase M16 C-terminal" evidence="12">
    <location>
        <begin position="185"/>
        <end position="358"/>
    </location>
</feature>
<comment type="caution">
    <text evidence="13">The sequence shown here is derived from an EMBL/GenBank/DDBJ whole genome shotgun (WGS) entry which is preliminary data.</text>
</comment>